<dbReference type="InterPro" id="IPR016181">
    <property type="entry name" value="Acyl_CoA_acyltransferase"/>
</dbReference>
<gene>
    <name evidence="2" type="ORF">Raf01_58200</name>
</gene>
<comment type="caution">
    <text evidence="2">The sequence shown here is derived from an EMBL/GenBank/DDBJ whole genome shotgun (WGS) entry which is preliminary data.</text>
</comment>
<organism evidence="2 3">
    <name type="scientific">Rugosimonospora africana</name>
    <dbReference type="NCBI Taxonomy" id="556532"/>
    <lineage>
        <taxon>Bacteria</taxon>
        <taxon>Bacillati</taxon>
        <taxon>Actinomycetota</taxon>
        <taxon>Actinomycetes</taxon>
        <taxon>Micromonosporales</taxon>
        <taxon>Micromonosporaceae</taxon>
        <taxon>Rugosimonospora</taxon>
    </lineage>
</organism>
<dbReference type="InterPro" id="IPR000182">
    <property type="entry name" value="GNAT_dom"/>
</dbReference>
<reference evidence="2" key="1">
    <citation type="submission" date="2021-01" db="EMBL/GenBank/DDBJ databases">
        <title>Whole genome shotgun sequence of Rugosimonospora africana NBRC 104875.</title>
        <authorList>
            <person name="Komaki H."/>
            <person name="Tamura T."/>
        </authorList>
    </citation>
    <scope>NUCLEOTIDE SEQUENCE</scope>
    <source>
        <strain evidence="2">NBRC 104875</strain>
    </source>
</reference>
<proteinExistence type="predicted"/>
<dbReference type="SUPFAM" id="SSF55729">
    <property type="entry name" value="Acyl-CoA N-acyltransferases (Nat)"/>
    <property type="match status" value="1"/>
</dbReference>
<dbReference type="EMBL" id="BONZ01000056">
    <property type="protein sequence ID" value="GIH17648.1"/>
    <property type="molecule type" value="Genomic_DNA"/>
</dbReference>
<dbReference type="AlphaFoldDB" id="A0A8J3QXI8"/>
<feature type="domain" description="N-acetyltransferase" evidence="1">
    <location>
        <begin position="10"/>
        <end position="179"/>
    </location>
</feature>
<sequence length="186" mass="21237">MPEFLTTERLILRDLAETDLDDLVALDNDPEVMRYLNGGKPVPREELRDTILPKLLRGYQRYGDRPGYWAAETRAGRQFLGWFALTPTDRPDEAELGYRLRRSAWGAGYGTEGSKALIRKGFTELGLTRVIAQTMAVNAASRRVMEKSGLIYARTFHETWDDPLPGTELGEVEYALDVEEWRRLEA</sequence>
<evidence type="ECO:0000259" key="1">
    <source>
        <dbReference type="PROSITE" id="PS51186"/>
    </source>
</evidence>
<dbReference type="Gene3D" id="3.40.630.30">
    <property type="match status" value="1"/>
</dbReference>
<accession>A0A8J3QXI8</accession>
<dbReference type="PANTHER" id="PTHR43792:SF16">
    <property type="entry name" value="N-ACETYLTRANSFERASE DOMAIN-CONTAINING PROTEIN"/>
    <property type="match status" value="1"/>
</dbReference>
<dbReference type="PANTHER" id="PTHR43792">
    <property type="entry name" value="GNAT FAMILY, PUTATIVE (AFU_ORTHOLOGUE AFUA_3G00765)-RELATED-RELATED"/>
    <property type="match status" value="1"/>
</dbReference>
<protein>
    <submittedName>
        <fullName evidence="2">GNAT family acetyltransferase</fullName>
    </submittedName>
</protein>
<dbReference type="Pfam" id="PF13302">
    <property type="entry name" value="Acetyltransf_3"/>
    <property type="match status" value="1"/>
</dbReference>
<keyword evidence="3" id="KW-1185">Reference proteome</keyword>
<name>A0A8J3QXI8_9ACTN</name>
<evidence type="ECO:0000313" key="3">
    <source>
        <dbReference type="Proteomes" id="UP000642748"/>
    </source>
</evidence>
<dbReference type="RefSeq" id="WP_203921193.1">
    <property type="nucleotide sequence ID" value="NZ_BONZ01000056.1"/>
</dbReference>
<dbReference type="GO" id="GO:0016747">
    <property type="term" value="F:acyltransferase activity, transferring groups other than amino-acyl groups"/>
    <property type="evidence" value="ECO:0007669"/>
    <property type="project" value="InterPro"/>
</dbReference>
<evidence type="ECO:0000313" key="2">
    <source>
        <dbReference type="EMBL" id="GIH17648.1"/>
    </source>
</evidence>
<dbReference type="InterPro" id="IPR051531">
    <property type="entry name" value="N-acetyltransferase"/>
</dbReference>
<dbReference type="Proteomes" id="UP000642748">
    <property type="component" value="Unassembled WGS sequence"/>
</dbReference>
<dbReference type="PROSITE" id="PS51186">
    <property type="entry name" value="GNAT"/>
    <property type="match status" value="1"/>
</dbReference>